<evidence type="ECO:0000256" key="3">
    <source>
        <dbReference type="ARBA" id="ARBA00022989"/>
    </source>
</evidence>
<sequence length="430" mass="48485">MQLKMFGKGRTLRWAITFICEIAFIFFGYGQDVMCGLVTNVDLLRVLKNPSDSALGIMLSIYNLGCFTGCFINWVIGDGIGRRKAIYFAMGWIIIGATLQASAFSLARIMVGRFVTGIGTDIKTSTVPVYQSELCEASKPAFLDYGMVHVDGPLGWRLPIAFQLVFAFVVCFMTLGVPESPRYLYRKDRGEEAIQVLCDVYDKDPNRETIMREQADITEALQTERSAERFQWRNILKKDEKSKRENVLHAHCAPERRWSLTLDGGSSWRSNSFNLMFLIGSIFPTTMADRIGRRKPMMLGSLGCGLAMMCVSILLSFKDTSVSHQMSIGAVACFFLFMLFYGAAVQYPVEGLSHLHVPYFAFVPLVYFSYPETANLTLEEVDLLYAEHGTPARKVAERFQKQIKEHGRGIMYDIRTPAIKTDASHVEEVK</sequence>
<dbReference type="PANTHER" id="PTHR48022">
    <property type="entry name" value="PLASTIDIC GLUCOSE TRANSPORTER 4"/>
    <property type="match status" value="1"/>
</dbReference>
<dbReference type="InterPro" id="IPR036259">
    <property type="entry name" value="MFS_trans_sf"/>
</dbReference>
<keyword evidence="2 5" id="KW-0812">Transmembrane</keyword>
<keyword evidence="7" id="KW-1185">Reference proteome</keyword>
<dbReference type="InterPro" id="IPR050360">
    <property type="entry name" value="MFS_Sugar_Transporters"/>
</dbReference>
<protein>
    <submittedName>
        <fullName evidence="6">General substrate transporter</fullName>
    </submittedName>
</protein>
<evidence type="ECO:0000256" key="1">
    <source>
        <dbReference type="ARBA" id="ARBA00004141"/>
    </source>
</evidence>
<dbReference type="GeneID" id="81432182"/>
<dbReference type="Pfam" id="PF00083">
    <property type="entry name" value="Sugar_tr"/>
    <property type="match status" value="3"/>
</dbReference>
<accession>A0A9W9VTB5</accession>
<dbReference type="AlphaFoldDB" id="A0A9W9VTB5"/>
<feature type="transmembrane region" description="Helical" evidence="5">
    <location>
        <begin position="54"/>
        <end position="76"/>
    </location>
</feature>
<evidence type="ECO:0000313" key="7">
    <source>
        <dbReference type="Proteomes" id="UP001147782"/>
    </source>
</evidence>
<dbReference type="Proteomes" id="UP001147782">
    <property type="component" value="Unassembled WGS sequence"/>
</dbReference>
<dbReference type="EMBL" id="JAPZBS010000001">
    <property type="protein sequence ID" value="KAJ5389006.1"/>
    <property type="molecule type" value="Genomic_DNA"/>
</dbReference>
<reference evidence="6" key="1">
    <citation type="submission" date="2022-11" db="EMBL/GenBank/DDBJ databases">
        <authorList>
            <person name="Petersen C."/>
        </authorList>
    </citation>
    <scope>NUCLEOTIDE SEQUENCE</scope>
    <source>
        <strain evidence="6">IBT 29864</strain>
    </source>
</reference>
<evidence type="ECO:0000256" key="5">
    <source>
        <dbReference type="SAM" id="Phobius"/>
    </source>
</evidence>
<keyword evidence="3 5" id="KW-1133">Transmembrane helix</keyword>
<feature type="transmembrane region" description="Helical" evidence="5">
    <location>
        <begin position="85"/>
        <end position="107"/>
    </location>
</feature>
<dbReference type="RefSeq" id="XP_056559734.1">
    <property type="nucleotide sequence ID" value="XM_056693005.1"/>
</dbReference>
<gene>
    <name evidence="6" type="ORF">N7496_000074</name>
</gene>
<dbReference type="PANTHER" id="PTHR48022:SF72">
    <property type="entry name" value="MAJOR FACILITATOR SUPERFAMILY (MFS) PROFILE DOMAIN-CONTAINING PROTEIN-RELATED"/>
    <property type="match status" value="1"/>
</dbReference>
<reference evidence="6" key="2">
    <citation type="journal article" date="2023" name="IMA Fungus">
        <title>Comparative genomic study of the Penicillium genus elucidates a diverse pangenome and 15 lateral gene transfer events.</title>
        <authorList>
            <person name="Petersen C."/>
            <person name="Sorensen T."/>
            <person name="Nielsen M.R."/>
            <person name="Sondergaard T.E."/>
            <person name="Sorensen J.L."/>
            <person name="Fitzpatrick D.A."/>
            <person name="Frisvad J.C."/>
            <person name="Nielsen K.L."/>
        </authorList>
    </citation>
    <scope>NUCLEOTIDE SEQUENCE</scope>
    <source>
        <strain evidence="6">IBT 29864</strain>
    </source>
</reference>
<dbReference type="SUPFAM" id="SSF103473">
    <property type="entry name" value="MFS general substrate transporter"/>
    <property type="match status" value="1"/>
</dbReference>
<dbReference type="GO" id="GO:0016020">
    <property type="term" value="C:membrane"/>
    <property type="evidence" value="ECO:0007669"/>
    <property type="project" value="UniProtKB-SubCell"/>
</dbReference>
<proteinExistence type="predicted"/>
<feature type="transmembrane region" description="Helical" evidence="5">
    <location>
        <begin position="297"/>
        <end position="317"/>
    </location>
</feature>
<evidence type="ECO:0000313" key="6">
    <source>
        <dbReference type="EMBL" id="KAJ5389006.1"/>
    </source>
</evidence>
<comment type="subcellular location">
    <subcellularLocation>
        <location evidence="1">Membrane</location>
        <topology evidence="1">Multi-pass membrane protein</topology>
    </subcellularLocation>
</comment>
<dbReference type="OrthoDB" id="6612291at2759"/>
<dbReference type="Gene3D" id="1.20.1250.20">
    <property type="entry name" value="MFS general substrate transporter like domains"/>
    <property type="match status" value="1"/>
</dbReference>
<feature type="transmembrane region" description="Helical" evidence="5">
    <location>
        <begin position="323"/>
        <end position="344"/>
    </location>
</feature>
<organism evidence="6 7">
    <name type="scientific">Penicillium cataractarum</name>
    <dbReference type="NCBI Taxonomy" id="2100454"/>
    <lineage>
        <taxon>Eukaryota</taxon>
        <taxon>Fungi</taxon>
        <taxon>Dikarya</taxon>
        <taxon>Ascomycota</taxon>
        <taxon>Pezizomycotina</taxon>
        <taxon>Eurotiomycetes</taxon>
        <taxon>Eurotiomycetidae</taxon>
        <taxon>Eurotiales</taxon>
        <taxon>Aspergillaceae</taxon>
        <taxon>Penicillium</taxon>
    </lineage>
</organism>
<dbReference type="InterPro" id="IPR005828">
    <property type="entry name" value="MFS_sugar_transport-like"/>
</dbReference>
<keyword evidence="4 5" id="KW-0472">Membrane</keyword>
<feature type="transmembrane region" description="Helical" evidence="5">
    <location>
        <begin position="12"/>
        <end position="30"/>
    </location>
</feature>
<comment type="caution">
    <text evidence="6">The sequence shown here is derived from an EMBL/GenBank/DDBJ whole genome shotgun (WGS) entry which is preliminary data.</text>
</comment>
<evidence type="ECO:0000256" key="2">
    <source>
        <dbReference type="ARBA" id="ARBA00022692"/>
    </source>
</evidence>
<evidence type="ECO:0000256" key="4">
    <source>
        <dbReference type="ARBA" id="ARBA00023136"/>
    </source>
</evidence>
<feature type="transmembrane region" description="Helical" evidence="5">
    <location>
        <begin position="156"/>
        <end position="177"/>
    </location>
</feature>
<dbReference type="GO" id="GO:0005351">
    <property type="term" value="F:carbohydrate:proton symporter activity"/>
    <property type="evidence" value="ECO:0007669"/>
    <property type="project" value="TreeGrafter"/>
</dbReference>
<name>A0A9W9VTB5_9EURO</name>